<dbReference type="InterPro" id="IPR036770">
    <property type="entry name" value="Ankyrin_rpt-contain_sf"/>
</dbReference>
<dbReference type="Pfam" id="PF13637">
    <property type="entry name" value="Ank_4"/>
    <property type="match status" value="1"/>
</dbReference>
<dbReference type="PANTHER" id="PTHR24198:SF165">
    <property type="entry name" value="ANKYRIN REPEAT-CONTAINING PROTEIN-RELATED"/>
    <property type="match status" value="1"/>
</dbReference>
<proteinExistence type="predicted"/>
<dbReference type="EMBL" id="JAEDAK010000013">
    <property type="protein sequence ID" value="MBH9578634.1"/>
    <property type="molecule type" value="Genomic_DNA"/>
</dbReference>
<accession>A0A931J301</accession>
<dbReference type="RefSeq" id="WP_198112401.1">
    <property type="nucleotide sequence ID" value="NZ_JAEDAK010000013.1"/>
</dbReference>
<dbReference type="SUPFAM" id="SSF48403">
    <property type="entry name" value="Ankyrin repeat"/>
    <property type="match status" value="1"/>
</dbReference>
<evidence type="ECO:0000256" key="1">
    <source>
        <dbReference type="ARBA" id="ARBA00022737"/>
    </source>
</evidence>
<protein>
    <submittedName>
        <fullName evidence="4">Ankyrin repeat domain-containing protein</fullName>
    </submittedName>
</protein>
<dbReference type="PROSITE" id="PS50297">
    <property type="entry name" value="ANK_REP_REGION"/>
    <property type="match status" value="1"/>
</dbReference>
<dbReference type="AlphaFoldDB" id="A0A931J301"/>
<dbReference type="PANTHER" id="PTHR24198">
    <property type="entry name" value="ANKYRIN REPEAT AND PROTEIN KINASE DOMAIN-CONTAINING PROTEIN"/>
    <property type="match status" value="1"/>
</dbReference>
<sequence>MDAETRKRIEGGRTDLLVPWADTLSAGERAWALAWCVYFGDVSALRCLLRAGARLDFLDQELLTAAFHGHWRLVQFLLEEGAPMDAVQPRTRESALHLAVCGPDPSAADRVVQVLLAAGADPNACCAIDVPTHSLMRDARTRGEAVLHRAAAFANLATVERLLQAGADPLARDAHGDTPLAWASWARRPVELLRALLHEGVEIHPDYRPLRENLLGDPC</sequence>
<keyword evidence="5" id="KW-1185">Reference proteome</keyword>
<dbReference type="InterPro" id="IPR002110">
    <property type="entry name" value="Ankyrin_rpt"/>
</dbReference>
<evidence type="ECO:0000313" key="4">
    <source>
        <dbReference type="EMBL" id="MBH9578634.1"/>
    </source>
</evidence>
<dbReference type="Proteomes" id="UP000613266">
    <property type="component" value="Unassembled WGS sequence"/>
</dbReference>
<dbReference type="Pfam" id="PF12796">
    <property type="entry name" value="Ank_2"/>
    <property type="match status" value="1"/>
</dbReference>
<dbReference type="SMART" id="SM00248">
    <property type="entry name" value="ANK"/>
    <property type="match status" value="5"/>
</dbReference>
<organism evidence="4 5">
    <name type="scientific">Inhella proteolytica</name>
    <dbReference type="NCBI Taxonomy" id="2795029"/>
    <lineage>
        <taxon>Bacteria</taxon>
        <taxon>Pseudomonadati</taxon>
        <taxon>Pseudomonadota</taxon>
        <taxon>Betaproteobacteria</taxon>
        <taxon>Burkholderiales</taxon>
        <taxon>Sphaerotilaceae</taxon>
        <taxon>Inhella</taxon>
    </lineage>
</organism>
<evidence type="ECO:0000256" key="2">
    <source>
        <dbReference type="ARBA" id="ARBA00023043"/>
    </source>
</evidence>
<evidence type="ECO:0000313" key="5">
    <source>
        <dbReference type="Proteomes" id="UP000613266"/>
    </source>
</evidence>
<reference evidence="4" key="1">
    <citation type="submission" date="2020-12" db="EMBL/GenBank/DDBJ databases">
        <title>The genome sequence of Inhella sp. 1Y17.</title>
        <authorList>
            <person name="Liu Y."/>
        </authorList>
    </citation>
    <scope>NUCLEOTIDE SEQUENCE</scope>
    <source>
        <strain evidence="4">1Y17</strain>
    </source>
</reference>
<keyword evidence="2 3" id="KW-0040">ANK repeat</keyword>
<dbReference type="PROSITE" id="PS50088">
    <property type="entry name" value="ANK_REPEAT"/>
    <property type="match status" value="1"/>
</dbReference>
<name>A0A931J301_9BURK</name>
<dbReference type="Gene3D" id="1.25.40.20">
    <property type="entry name" value="Ankyrin repeat-containing domain"/>
    <property type="match status" value="2"/>
</dbReference>
<feature type="repeat" description="ANK" evidence="3">
    <location>
        <begin position="142"/>
        <end position="174"/>
    </location>
</feature>
<evidence type="ECO:0000256" key="3">
    <source>
        <dbReference type="PROSITE-ProRule" id="PRU00023"/>
    </source>
</evidence>
<gene>
    <name evidence="4" type="ORF">I7X39_17210</name>
</gene>
<keyword evidence="1" id="KW-0677">Repeat</keyword>
<comment type="caution">
    <text evidence="4">The sequence shown here is derived from an EMBL/GenBank/DDBJ whole genome shotgun (WGS) entry which is preliminary data.</text>
</comment>